<keyword evidence="2" id="KW-1185">Reference proteome</keyword>
<reference evidence="1 2" key="1">
    <citation type="submission" date="2019-06" db="EMBL/GenBank/DDBJ databases">
        <title>Genome Sequence of the Brown Rot Fungal Pathogen Monilinia laxa.</title>
        <authorList>
            <person name="De Miccolis Angelini R.M."/>
            <person name="Landi L."/>
            <person name="Abate D."/>
            <person name="Pollastro S."/>
            <person name="Romanazzi G."/>
            <person name="Faretra F."/>
        </authorList>
    </citation>
    <scope>NUCLEOTIDE SEQUENCE [LARGE SCALE GENOMIC DNA]</scope>
    <source>
        <strain evidence="1 2">Mlax316</strain>
    </source>
</reference>
<evidence type="ECO:0000313" key="1">
    <source>
        <dbReference type="EMBL" id="KAB8303934.1"/>
    </source>
</evidence>
<sequence length="175" mass="19743">MFHGVHFCKKRHSKFMFAHSSFDTCIVFKSLQKLERFRGIGESLVLYAETFCFELNPGPLTVRDAASAPAATEDASATVLPMSVIFLSARDFTERQGSLKGCFKRPSLETISFWFEGGIERVVEMESERSEIVAIEDREKILRISGHVVAGTHDLRRISSSTIFVLFGASQRRCR</sequence>
<protein>
    <submittedName>
        <fullName evidence="1">Uncharacterized protein</fullName>
    </submittedName>
</protein>
<dbReference type="AlphaFoldDB" id="A0A5N6KJI1"/>
<dbReference type="EMBL" id="VIGI01000002">
    <property type="protein sequence ID" value="KAB8303934.1"/>
    <property type="molecule type" value="Genomic_DNA"/>
</dbReference>
<gene>
    <name evidence="1" type="ORF">EYC80_005296</name>
</gene>
<proteinExistence type="predicted"/>
<name>A0A5N6KJI1_MONLA</name>
<organism evidence="1 2">
    <name type="scientific">Monilinia laxa</name>
    <name type="common">Brown rot fungus</name>
    <name type="synonym">Sclerotinia laxa</name>
    <dbReference type="NCBI Taxonomy" id="61186"/>
    <lineage>
        <taxon>Eukaryota</taxon>
        <taxon>Fungi</taxon>
        <taxon>Dikarya</taxon>
        <taxon>Ascomycota</taxon>
        <taxon>Pezizomycotina</taxon>
        <taxon>Leotiomycetes</taxon>
        <taxon>Helotiales</taxon>
        <taxon>Sclerotiniaceae</taxon>
        <taxon>Monilinia</taxon>
    </lineage>
</organism>
<dbReference type="Proteomes" id="UP000326757">
    <property type="component" value="Unassembled WGS sequence"/>
</dbReference>
<accession>A0A5N6KJI1</accession>
<evidence type="ECO:0000313" key="2">
    <source>
        <dbReference type="Proteomes" id="UP000326757"/>
    </source>
</evidence>
<comment type="caution">
    <text evidence="1">The sequence shown here is derived from an EMBL/GenBank/DDBJ whole genome shotgun (WGS) entry which is preliminary data.</text>
</comment>